<gene>
    <name evidence="2" type="ORF">DIURU_004624</name>
</gene>
<dbReference type="GeneID" id="54783275"/>
<name>A0A642UGP9_DIURU</name>
<keyword evidence="3" id="KW-1185">Reference proteome</keyword>
<protein>
    <submittedName>
        <fullName evidence="2">Uncharacterized protein</fullName>
    </submittedName>
</protein>
<organism evidence="2 3">
    <name type="scientific">Diutina rugosa</name>
    <name type="common">Yeast</name>
    <name type="synonym">Candida rugosa</name>
    <dbReference type="NCBI Taxonomy" id="5481"/>
    <lineage>
        <taxon>Eukaryota</taxon>
        <taxon>Fungi</taxon>
        <taxon>Dikarya</taxon>
        <taxon>Ascomycota</taxon>
        <taxon>Saccharomycotina</taxon>
        <taxon>Pichiomycetes</taxon>
        <taxon>Debaryomycetaceae</taxon>
        <taxon>Diutina</taxon>
    </lineage>
</organism>
<evidence type="ECO:0000313" key="3">
    <source>
        <dbReference type="Proteomes" id="UP000449547"/>
    </source>
</evidence>
<comment type="caution">
    <text evidence="2">The sequence shown here is derived from an EMBL/GenBank/DDBJ whole genome shotgun (WGS) entry which is preliminary data.</text>
</comment>
<dbReference type="AlphaFoldDB" id="A0A642UGP9"/>
<proteinExistence type="predicted"/>
<dbReference type="VEuPathDB" id="FungiDB:DIURU_004624"/>
<accession>A0A642UGP9</accession>
<evidence type="ECO:0000256" key="1">
    <source>
        <dbReference type="SAM" id="MobiDB-lite"/>
    </source>
</evidence>
<reference evidence="2 3" key="1">
    <citation type="submission" date="2019-07" db="EMBL/GenBank/DDBJ databases">
        <title>Genome assembly of two rare yeast pathogens: Diutina rugosa and Trichomonascus ciferrii.</title>
        <authorList>
            <person name="Mixao V."/>
            <person name="Saus E."/>
            <person name="Hansen A."/>
            <person name="Lass-Flor C."/>
            <person name="Gabaldon T."/>
        </authorList>
    </citation>
    <scope>NUCLEOTIDE SEQUENCE [LARGE SCALE GENOMIC DNA]</scope>
    <source>
        <strain evidence="2 3">CBS 613</strain>
    </source>
</reference>
<feature type="compositionally biased region" description="Polar residues" evidence="1">
    <location>
        <begin position="233"/>
        <end position="253"/>
    </location>
</feature>
<dbReference type="EMBL" id="SWFT01000139">
    <property type="protein sequence ID" value="KAA8898604.1"/>
    <property type="molecule type" value="Genomic_DNA"/>
</dbReference>
<feature type="region of interest" description="Disordered" evidence="1">
    <location>
        <begin position="233"/>
        <end position="284"/>
    </location>
</feature>
<sequence length="284" mass="31491">MSKEEGTNLGTVFWPLLASNVFSDELKTRACKEVTAYYNSYLKSPHPENLVEFFEGATVLKDLQLSEKLAKQVLLVVLLCPLNKGKEQPREEIATWVLRQPQSLAEVIKEVITTFYDEDRAVLKRVIHREASRIPSPIMHSILKSIANDANLKYNGFDEIYTRKEISHFTDLLIAASGNSRIGVEMLVNHYADDLGQPTVKTVLELLATKLPVIPEQPITHAEALVDVSATASPSNSNTVEAIEGQSSTSTDTVVHRAGSKTKKRRAPVPVGKMKKSARPNSEK</sequence>
<feature type="compositionally biased region" description="Basic residues" evidence="1">
    <location>
        <begin position="258"/>
        <end position="278"/>
    </location>
</feature>
<dbReference type="Proteomes" id="UP000449547">
    <property type="component" value="Unassembled WGS sequence"/>
</dbReference>
<evidence type="ECO:0000313" key="2">
    <source>
        <dbReference type="EMBL" id="KAA8898604.1"/>
    </source>
</evidence>
<dbReference type="RefSeq" id="XP_034010588.1">
    <property type="nucleotide sequence ID" value="XM_034157518.1"/>
</dbReference>